<proteinExistence type="predicted"/>
<evidence type="ECO:0000313" key="2">
    <source>
        <dbReference type="Proteomes" id="UP000002173"/>
    </source>
</evidence>
<protein>
    <submittedName>
        <fullName evidence="1">Uncharacterized protein</fullName>
    </submittedName>
</protein>
<dbReference type="eggNOG" id="ENOG502TN6U">
    <property type="taxonomic scope" value="Eukaryota"/>
</dbReference>
<dbReference type="Proteomes" id="UP000002173">
    <property type="component" value="Chromosome 2"/>
</dbReference>
<keyword evidence="2" id="KW-1185">Reference proteome</keyword>
<gene>
    <name evidence="1" type="ORF">BBOV_II001570</name>
</gene>
<comment type="caution">
    <text evidence="1">The sequence shown here is derived from an EMBL/GenBank/DDBJ whole genome shotgun (WGS) entry which is preliminary data.</text>
</comment>
<dbReference type="VEuPathDB" id="PiroplasmaDB:BBOV_II001570"/>
<sequence>MYRCRFSLCTSAGRFAYTLLPRRLGSAGIATASSDQEYLERWKLLYQYTKRLARNKVDLTGTKCAILLFSIHQVLLDQSVIRGYSKGDRVTYLWDPRTHTGNVVSELPSSLRHGPDVALIDTKELIRYFRFMAILRPYYTLSCVKKDICLDRRHMDTPEERPVELKQPGLPKDQGDLYSSVFTNLLADNTLPSRPQYRTSTKSQIGPLRISSDDIIVYPRQFTEPLYIDVGLEPLDNCNHVTSHDTIYLVEKCLEELLTMLLVLLQDHNTVSARCVVPMFVVTMLYGPKMQVRHKGGILESYKQFHSGVLHSVIADNVTDLSYRYVSYFPITISRSIAYLMNSCLNLNDMKLLCRIATSKLQGSAYIPLEWLENICYACSRAYYDADDIYHAASKHIAIHGHGGSAAACLNLLWSFSRVGKAHMVESILVPRICEFSAGELRSLSPGLRLRAAASLKEYLPAHLMATLTAD</sequence>
<organism evidence="1 2">
    <name type="scientific">Babesia bovis</name>
    <dbReference type="NCBI Taxonomy" id="5865"/>
    <lineage>
        <taxon>Eukaryota</taxon>
        <taxon>Sar</taxon>
        <taxon>Alveolata</taxon>
        <taxon>Apicomplexa</taxon>
        <taxon>Aconoidasida</taxon>
        <taxon>Piroplasmida</taxon>
        <taxon>Babesiidae</taxon>
        <taxon>Babesia</taxon>
    </lineage>
</organism>
<evidence type="ECO:0000313" key="1">
    <source>
        <dbReference type="EMBL" id="EDO06114.1"/>
    </source>
</evidence>
<dbReference type="EMBL" id="AAXT01000003">
    <property type="protein sequence ID" value="EDO06114.1"/>
    <property type="molecule type" value="Genomic_DNA"/>
</dbReference>
<accession>A7AT53</accession>
<reference evidence="1 2" key="1">
    <citation type="journal article" date="2007" name="PLoS Pathog.">
        <title>Genome sequence of Babesia bovis and comparative analysis of apicomplexan hemoprotozoa.</title>
        <authorList>
            <person name="Brayton K.A."/>
            <person name="Lau A.O.T."/>
            <person name="Herndon D.R."/>
            <person name="Hannick L."/>
            <person name="Kappmeyer L.S."/>
            <person name="Berens S.J."/>
            <person name="Bidwell S.L."/>
            <person name="Brown W.C."/>
            <person name="Crabtree J."/>
            <person name="Fadrosh D."/>
            <person name="Feldblum T."/>
            <person name="Forberger H.A."/>
            <person name="Haas B.J."/>
            <person name="Howell J.M."/>
            <person name="Khouri H."/>
            <person name="Koo H."/>
            <person name="Mann D.J."/>
            <person name="Norimine J."/>
            <person name="Paulsen I.T."/>
            <person name="Radune D."/>
            <person name="Ren Q."/>
            <person name="Smith R.K. Jr."/>
            <person name="Suarez C.E."/>
            <person name="White O."/>
            <person name="Wortman J.R."/>
            <person name="Knowles D.P. Jr."/>
            <person name="McElwain T.F."/>
            <person name="Nene V.M."/>
        </authorList>
    </citation>
    <scope>NUCLEOTIDE SEQUENCE [LARGE SCALE GENOMIC DNA]</scope>
    <source>
        <strain evidence="1">T2Bo</strain>
    </source>
</reference>
<dbReference type="InParanoid" id="A7AT53"/>
<dbReference type="AlphaFoldDB" id="A7AT53"/>
<name>A7AT53_BABBO</name>